<comment type="caution">
    <text evidence="3">The sequence shown here is derived from an EMBL/GenBank/DDBJ whole genome shotgun (WGS) entry which is preliminary data.</text>
</comment>
<dbReference type="PANTHER" id="PTHR33969">
    <property type="entry name" value="SEGREGATION AND CONDENSATION PROTEIN A"/>
    <property type="match status" value="1"/>
</dbReference>
<organism evidence="3 4">
    <name type="scientific">Bacillus cereus</name>
    <dbReference type="NCBI Taxonomy" id="1396"/>
    <lineage>
        <taxon>Bacteria</taxon>
        <taxon>Bacillati</taxon>
        <taxon>Bacillota</taxon>
        <taxon>Bacilli</taxon>
        <taxon>Bacillales</taxon>
        <taxon>Bacillaceae</taxon>
        <taxon>Bacillus</taxon>
        <taxon>Bacillus cereus group</taxon>
    </lineage>
</organism>
<proteinExistence type="predicted"/>
<evidence type="ECO:0000313" key="4">
    <source>
        <dbReference type="Proteomes" id="UP000076482"/>
    </source>
</evidence>
<dbReference type="PATRIC" id="fig|1396.535.peg.1023"/>
<accession>A0A161R618</accession>
<dbReference type="Gene3D" id="6.10.250.2410">
    <property type="match status" value="1"/>
</dbReference>
<evidence type="ECO:0000256" key="2">
    <source>
        <dbReference type="ARBA" id="ARBA00044777"/>
    </source>
</evidence>
<dbReference type="GO" id="GO:0007059">
    <property type="term" value="P:chromosome segregation"/>
    <property type="evidence" value="ECO:0007669"/>
    <property type="project" value="UniProtKB-KW"/>
</dbReference>
<protein>
    <recommendedName>
        <fullName evidence="2">Segregation and condensation protein A</fullName>
    </recommendedName>
</protein>
<dbReference type="Pfam" id="PF02616">
    <property type="entry name" value="SMC_ScpA"/>
    <property type="match status" value="1"/>
</dbReference>
<dbReference type="PANTHER" id="PTHR33969:SF2">
    <property type="entry name" value="SEGREGATION AND CONDENSATION PROTEIN A"/>
    <property type="match status" value="1"/>
</dbReference>
<name>A0A161R618_BACCE</name>
<sequence>MYNIKTNVYEGPLDLLLDLIRRNEFDIYDLPIATITQQYLDELKQMEKHDIENTATFLEMTSTLLFIKAQMALPKEEDEDPRQELVKQLVDYQQHKHSVIKMKELKEWEQRFLKREKKQVIKKEKKGNMELLLATYQSILFKKKKQENKMDILLSEIKYNRFTIQGQMEMLHKKMSKPINIAILLEEINDREEVIVTFSAILELIKNQEADIVLKVEVLYLVRKDEKHDNN</sequence>
<dbReference type="RefSeq" id="WP_063260118.1">
    <property type="nucleotide sequence ID" value="NZ_LJKE01000020.1"/>
</dbReference>
<evidence type="ECO:0000313" key="3">
    <source>
        <dbReference type="EMBL" id="KZD71224.1"/>
    </source>
</evidence>
<keyword evidence="1" id="KW-0159">Chromosome partition</keyword>
<dbReference type="InterPro" id="IPR003768">
    <property type="entry name" value="ScpA"/>
</dbReference>
<dbReference type="EMBL" id="LJKE01000020">
    <property type="protein sequence ID" value="KZD71224.1"/>
    <property type="molecule type" value="Genomic_DNA"/>
</dbReference>
<evidence type="ECO:0000256" key="1">
    <source>
        <dbReference type="ARBA" id="ARBA00022829"/>
    </source>
</evidence>
<gene>
    <name evidence="3" type="ORF">B4088_0954</name>
</gene>
<reference evidence="3 4" key="1">
    <citation type="submission" date="2015-09" db="EMBL/GenBank/DDBJ databases">
        <title>Bacillus cereus food isolates.</title>
        <authorList>
            <person name="Boekhorst J."/>
        </authorList>
    </citation>
    <scope>NUCLEOTIDE SEQUENCE [LARGE SCALE GENOMIC DNA]</scope>
    <source>
        <strain evidence="3 4">B4088</strain>
    </source>
</reference>
<dbReference type="AlphaFoldDB" id="A0A161R618"/>
<dbReference type="Proteomes" id="UP000076482">
    <property type="component" value="Unassembled WGS sequence"/>
</dbReference>